<feature type="region of interest" description="Disordered" evidence="1">
    <location>
        <begin position="1"/>
        <end position="26"/>
    </location>
</feature>
<dbReference type="EMBL" id="JAWDGP010003479">
    <property type="protein sequence ID" value="KAK3773946.1"/>
    <property type="molecule type" value="Genomic_DNA"/>
</dbReference>
<sequence>MAEFRVRTLDESSGGRGSQDEKPNYVNPSLRLWSETLDALEDCVQDVRRHLSTFRLIEKNRNKPAI</sequence>
<dbReference type="Proteomes" id="UP001283361">
    <property type="component" value="Unassembled WGS sequence"/>
</dbReference>
<keyword evidence="3" id="KW-1185">Reference proteome</keyword>
<dbReference type="AlphaFoldDB" id="A0AAE0ZS04"/>
<organism evidence="2 3">
    <name type="scientific">Elysia crispata</name>
    <name type="common">lettuce slug</name>
    <dbReference type="NCBI Taxonomy" id="231223"/>
    <lineage>
        <taxon>Eukaryota</taxon>
        <taxon>Metazoa</taxon>
        <taxon>Spiralia</taxon>
        <taxon>Lophotrochozoa</taxon>
        <taxon>Mollusca</taxon>
        <taxon>Gastropoda</taxon>
        <taxon>Heterobranchia</taxon>
        <taxon>Euthyneura</taxon>
        <taxon>Panpulmonata</taxon>
        <taxon>Sacoglossa</taxon>
        <taxon>Placobranchoidea</taxon>
        <taxon>Plakobranchidae</taxon>
        <taxon>Elysia</taxon>
    </lineage>
</organism>
<evidence type="ECO:0000313" key="2">
    <source>
        <dbReference type="EMBL" id="KAK3773946.1"/>
    </source>
</evidence>
<accession>A0AAE0ZS04</accession>
<protein>
    <submittedName>
        <fullName evidence="2">Uncharacterized protein</fullName>
    </submittedName>
</protein>
<reference evidence="2" key="1">
    <citation type="journal article" date="2023" name="G3 (Bethesda)">
        <title>A reference genome for the long-term kleptoplast-retaining sea slug Elysia crispata morphotype clarki.</title>
        <authorList>
            <person name="Eastman K.E."/>
            <person name="Pendleton A.L."/>
            <person name="Shaikh M.A."/>
            <person name="Suttiyut T."/>
            <person name="Ogas R."/>
            <person name="Tomko P."/>
            <person name="Gavelis G."/>
            <person name="Widhalm J.R."/>
            <person name="Wisecaver J.H."/>
        </authorList>
    </citation>
    <scope>NUCLEOTIDE SEQUENCE</scope>
    <source>
        <strain evidence="2">ECLA1</strain>
    </source>
</reference>
<name>A0AAE0ZS04_9GAST</name>
<gene>
    <name evidence="2" type="ORF">RRG08_047490</name>
</gene>
<evidence type="ECO:0000313" key="3">
    <source>
        <dbReference type="Proteomes" id="UP001283361"/>
    </source>
</evidence>
<evidence type="ECO:0000256" key="1">
    <source>
        <dbReference type="SAM" id="MobiDB-lite"/>
    </source>
</evidence>
<comment type="caution">
    <text evidence="2">The sequence shown here is derived from an EMBL/GenBank/DDBJ whole genome shotgun (WGS) entry which is preliminary data.</text>
</comment>
<feature type="compositionally biased region" description="Basic and acidic residues" evidence="1">
    <location>
        <begin position="1"/>
        <end position="10"/>
    </location>
</feature>
<proteinExistence type="predicted"/>